<dbReference type="EMBL" id="CABFNQ020000645">
    <property type="protein sequence ID" value="CAH0020835.1"/>
    <property type="molecule type" value="Genomic_DNA"/>
</dbReference>
<feature type="chain" id="PRO_5040371346" description="Secreted protein" evidence="1">
    <location>
        <begin position="19"/>
        <end position="89"/>
    </location>
</feature>
<keyword evidence="1" id="KW-0732">Signal</keyword>
<sequence>MHFISIVGALAFATGIQGWTKDGQGNWVANNNWWVIRGTNVHESCTRMNDNTVIYRNNEACAYWTDGAGTIKRGRCKLTNQNPSTASCV</sequence>
<accession>A0A9N9V7L1</accession>
<gene>
    <name evidence="2" type="ORF">CRHIZ90672A_00004650</name>
</gene>
<dbReference type="AlphaFoldDB" id="A0A9N9V7L1"/>
<reference evidence="2" key="1">
    <citation type="submission" date="2021-10" db="EMBL/GenBank/DDBJ databases">
        <authorList>
            <person name="Piombo E."/>
        </authorList>
    </citation>
    <scope>NUCLEOTIDE SEQUENCE</scope>
</reference>
<name>A0A9N9V7L1_9HYPO</name>
<feature type="signal peptide" evidence="1">
    <location>
        <begin position="1"/>
        <end position="18"/>
    </location>
</feature>
<evidence type="ECO:0000313" key="2">
    <source>
        <dbReference type="EMBL" id="CAH0020835.1"/>
    </source>
</evidence>
<evidence type="ECO:0000313" key="3">
    <source>
        <dbReference type="Proteomes" id="UP000696573"/>
    </source>
</evidence>
<dbReference type="OrthoDB" id="4410170at2759"/>
<evidence type="ECO:0008006" key="4">
    <source>
        <dbReference type="Google" id="ProtNLM"/>
    </source>
</evidence>
<dbReference type="Proteomes" id="UP000696573">
    <property type="component" value="Unassembled WGS sequence"/>
</dbReference>
<evidence type="ECO:0000256" key="1">
    <source>
        <dbReference type="SAM" id="SignalP"/>
    </source>
</evidence>
<proteinExistence type="predicted"/>
<protein>
    <recommendedName>
        <fullName evidence="4">Secreted protein</fullName>
    </recommendedName>
</protein>
<organism evidence="2 3">
    <name type="scientific">Clonostachys rhizophaga</name>
    <dbReference type="NCBI Taxonomy" id="160324"/>
    <lineage>
        <taxon>Eukaryota</taxon>
        <taxon>Fungi</taxon>
        <taxon>Dikarya</taxon>
        <taxon>Ascomycota</taxon>
        <taxon>Pezizomycotina</taxon>
        <taxon>Sordariomycetes</taxon>
        <taxon>Hypocreomycetidae</taxon>
        <taxon>Hypocreales</taxon>
        <taxon>Bionectriaceae</taxon>
        <taxon>Clonostachys</taxon>
    </lineage>
</organism>
<comment type="caution">
    <text evidence="2">The sequence shown here is derived from an EMBL/GenBank/DDBJ whole genome shotgun (WGS) entry which is preliminary data.</text>
</comment>
<keyword evidence="3" id="KW-1185">Reference proteome</keyword>